<sequence length="127" mass="14154">MSRARREAQAIARIEHQNVVAVHDVIEDGEQVWIVMELLNSRSLADLLAEQRQLAVPHTARIGLQVLRGLIAVHRAGVVHRDVKPHNILFRPDGRALLMDFGIATFQGAVQVTRTHEIIGTAQYLAT</sequence>
<comment type="caution">
    <text evidence="5">The sequence shown here is derived from an EMBL/GenBank/DDBJ whole genome shotgun (WGS) entry which is preliminary data.</text>
</comment>
<dbReference type="Pfam" id="PF00069">
    <property type="entry name" value="Pkinase"/>
    <property type="match status" value="1"/>
</dbReference>
<dbReference type="PROSITE" id="PS00108">
    <property type="entry name" value="PROTEIN_KINASE_ST"/>
    <property type="match status" value="1"/>
</dbReference>
<dbReference type="PROSITE" id="PS50011">
    <property type="entry name" value="PROTEIN_KINASE_DOM"/>
    <property type="match status" value="1"/>
</dbReference>
<evidence type="ECO:0000313" key="6">
    <source>
        <dbReference type="Proteomes" id="UP001500016"/>
    </source>
</evidence>
<feature type="domain" description="Protein kinase" evidence="4">
    <location>
        <begin position="1"/>
        <end position="127"/>
    </location>
</feature>
<proteinExistence type="inferred from homology"/>
<keyword evidence="3" id="KW-0067">ATP-binding</keyword>
<dbReference type="SMART" id="SM00220">
    <property type="entry name" value="S_TKc"/>
    <property type="match status" value="1"/>
</dbReference>
<accession>A0ABN2VR61</accession>
<dbReference type="InterPro" id="IPR008271">
    <property type="entry name" value="Ser/Thr_kinase_AS"/>
</dbReference>
<keyword evidence="6" id="KW-1185">Reference proteome</keyword>
<gene>
    <name evidence="5" type="ORF">GCM10009801_18120</name>
</gene>
<dbReference type="InterPro" id="IPR011009">
    <property type="entry name" value="Kinase-like_dom_sf"/>
</dbReference>
<dbReference type="Proteomes" id="UP001500016">
    <property type="component" value="Unassembled WGS sequence"/>
</dbReference>
<reference evidence="5 6" key="1">
    <citation type="journal article" date="2019" name="Int. J. Syst. Evol. Microbiol.">
        <title>The Global Catalogue of Microorganisms (GCM) 10K type strain sequencing project: providing services to taxonomists for standard genome sequencing and annotation.</title>
        <authorList>
            <consortium name="The Broad Institute Genomics Platform"/>
            <consortium name="The Broad Institute Genome Sequencing Center for Infectious Disease"/>
            <person name="Wu L."/>
            <person name="Ma J."/>
        </authorList>
    </citation>
    <scope>NUCLEOTIDE SEQUENCE [LARGE SCALE GENOMIC DNA]</scope>
    <source>
        <strain evidence="5 6">JCM 15478</strain>
    </source>
</reference>
<organism evidence="5 6">
    <name type="scientific">Streptomyces albiaxialis</name>
    <dbReference type="NCBI Taxonomy" id="329523"/>
    <lineage>
        <taxon>Bacteria</taxon>
        <taxon>Bacillati</taxon>
        <taxon>Actinomycetota</taxon>
        <taxon>Actinomycetes</taxon>
        <taxon>Kitasatosporales</taxon>
        <taxon>Streptomycetaceae</taxon>
        <taxon>Streptomyces</taxon>
    </lineage>
</organism>
<dbReference type="PANTHER" id="PTHR45832">
    <property type="entry name" value="SERINE/THREONINE-PROTEIN KINASE SAMKA-RELATED-RELATED"/>
    <property type="match status" value="1"/>
</dbReference>
<comment type="similarity">
    <text evidence="1">Belongs to the protein kinase superfamily. STE Ser/Thr protein kinase family. STE20 subfamily.</text>
</comment>
<evidence type="ECO:0000256" key="3">
    <source>
        <dbReference type="ARBA" id="ARBA00022840"/>
    </source>
</evidence>
<dbReference type="PANTHER" id="PTHR45832:SF22">
    <property type="entry name" value="SERINE_THREONINE-PROTEIN KINASE SAMKA-RELATED"/>
    <property type="match status" value="1"/>
</dbReference>
<evidence type="ECO:0000256" key="2">
    <source>
        <dbReference type="ARBA" id="ARBA00022741"/>
    </source>
</evidence>
<keyword evidence="2" id="KW-0547">Nucleotide-binding</keyword>
<evidence type="ECO:0000259" key="4">
    <source>
        <dbReference type="PROSITE" id="PS50011"/>
    </source>
</evidence>
<dbReference type="Gene3D" id="1.10.510.10">
    <property type="entry name" value="Transferase(Phosphotransferase) domain 1"/>
    <property type="match status" value="1"/>
</dbReference>
<evidence type="ECO:0000313" key="5">
    <source>
        <dbReference type="EMBL" id="GAA2069063.1"/>
    </source>
</evidence>
<dbReference type="InterPro" id="IPR000719">
    <property type="entry name" value="Prot_kinase_dom"/>
</dbReference>
<dbReference type="CDD" id="cd14014">
    <property type="entry name" value="STKc_PknB_like"/>
    <property type="match status" value="1"/>
</dbReference>
<name>A0ABN2VR61_9ACTN</name>
<protein>
    <recommendedName>
        <fullName evidence="4">Protein kinase domain-containing protein</fullName>
    </recommendedName>
</protein>
<dbReference type="EMBL" id="BAAAPE010000005">
    <property type="protein sequence ID" value="GAA2069063.1"/>
    <property type="molecule type" value="Genomic_DNA"/>
</dbReference>
<dbReference type="RefSeq" id="WP_344525909.1">
    <property type="nucleotide sequence ID" value="NZ_BAAAPE010000005.1"/>
</dbReference>
<dbReference type="SUPFAM" id="SSF56112">
    <property type="entry name" value="Protein kinase-like (PK-like)"/>
    <property type="match status" value="1"/>
</dbReference>
<evidence type="ECO:0000256" key="1">
    <source>
        <dbReference type="ARBA" id="ARBA00008874"/>
    </source>
</evidence>
<dbReference type="InterPro" id="IPR051931">
    <property type="entry name" value="PAK3-like"/>
</dbReference>